<dbReference type="Proteomes" id="UP000447434">
    <property type="component" value="Chromosome 19"/>
</dbReference>
<gene>
    <name evidence="1" type="ORF">Lalb_Chr19g0138761</name>
</gene>
<protein>
    <submittedName>
        <fullName evidence="1">Uncharacterized protein</fullName>
    </submittedName>
</protein>
<organism evidence="1 2">
    <name type="scientific">Lupinus albus</name>
    <name type="common">White lupine</name>
    <name type="synonym">Lupinus termis</name>
    <dbReference type="NCBI Taxonomy" id="3870"/>
    <lineage>
        <taxon>Eukaryota</taxon>
        <taxon>Viridiplantae</taxon>
        <taxon>Streptophyta</taxon>
        <taxon>Embryophyta</taxon>
        <taxon>Tracheophyta</taxon>
        <taxon>Spermatophyta</taxon>
        <taxon>Magnoliopsida</taxon>
        <taxon>eudicotyledons</taxon>
        <taxon>Gunneridae</taxon>
        <taxon>Pentapetalae</taxon>
        <taxon>rosids</taxon>
        <taxon>fabids</taxon>
        <taxon>Fabales</taxon>
        <taxon>Fabaceae</taxon>
        <taxon>Papilionoideae</taxon>
        <taxon>50 kb inversion clade</taxon>
        <taxon>genistoids sensu lato</taxon>
        <taxon>core genistoids</taxon>
        <taxon>Genisteae</taxon>
        <taxon>Lupinus</taxon>
    </lineage>
</organism>
<comment type="caution">
    <text evidence="1">The sequence shown here is derived from an EMBL/GenBank/DDBJ whole genome shotgun (WGS) entry which is preliminary data.</text>
</comment>
<accession>A0A6A4NMK3</accession>
<evidence type="ECO:0000313" key="2">
    <source>
        <dbReference type="Proteomes" id="UP000447434"/>
    </source>
</evidence>
<dbReference type="EMBL" id="WOCE01000019">
    <property type="protein sequence ID" value="KAE9593343.1"/>
    <property type="molecule type" value="Genomic_DNA"/>
</dbReference>
<reference evidence="2" key="1">
    <citation type="journal article" date="2020" name="Nat. Commun.">
        <title>Genome sequence of the cluster root forming white lupin.</title>
        <authorList>
            <person name="Hufnagel B."/>
            <person name="Marques A."/>
            <person name="Soriano A."/>
            <person name="Marques L."/>
            <person name="Divol F."/>
            <person name="Doumas P."/>
            <person name="Sallet E."/>
            <person name="Mancinotti D."/>
            <person name="Carrere S."/>
            <person name="Marande W."/>
            <person name="Arribat S."/>
            <person name="Keller J."/>
            <person name="Huneau C."/>
            <person name="Blein T."/>
            <person name="Aime D."/>
            <person name="Laguerre M."/>
            <person name="Taylor J."/>
            <person name="Schubert V."/>
            <person name="Nelson M."/>
            <person name="Geu-Flores F."/>
            <person name="Crespi M."/>
            <person name="Gallardo-Guerrero K."/>
            <person name="Delaux P.-M."/>
            <person name="Salse J."/>
            <person name="Berges H."/>
            <person name="Guyot R."/>
            <person name="Gouzy J."/>
            <person name="Peret B."/>
        </authorList>
    </citation>
    <scope>NUCLEOTIDE SEQUENCE [LARGE SCALE GENOMIC DNA]</scope>
    <source>
        <strain evidence="2">cv. Amiga</strain>
    </source>
</reference>
<proteinExistence type="predicted"/>
<evidence type="ECO:0000313" key="1">
    <source>
        <dbReference type="EMBL" id="KAE9593343.1"/>
    </source>
</evidence>
<dbReference type="AlphaFoldDB" id="A0A6A4NMK3"/>
<keyword evidence="2" id="KW-1185">Reference proteome</keyword>
<name>A0A6A4NMK3_LUPAL</name>
<sequence length="89" mass="10114">MSVKFNESIPIIRVCVGRETNMCLTGSYPVKDEAEGIVYSAVVSELGSMENDDFFRENKEKRASEAYKNCAWTERTEGLCFMIMKLLSD</sequence>